<evidence type="ECO:0000313" key="9">
    <source>
        <dbReference type="Proteomes" id="UP001169242"/>
    </source>
</evidence>
<evidence type="ECO:0000256" key="4">
    <source>
        <dbReference type="ARBA" id="ARBA00022989"/>
    </source>
</evidence>
<keyword evidence="5 6" id="KW-0472">Membrane</keyword>
<organism evidence="8 9">
    <name type="scientific">Holtiella tumoricola</name>
    <dbReference type="NCBI Taxonomy" id="3018743"/>
    <lineage>
        <taxon>Bacteria</taxon>
        <taxon>Bacillati</taxon>
        <taxon>Bacillota</taxon>
        <taxon>Clostridia</taxon>
        <taxon>Lachnospirales</taxon>
        <taxon>Cellulosilyticaceae</taxon>
        <taxon>Holtiella</taxon>
    </lineage>
</organism>
<evidence type="ECO:0000313" key="8">
    <source>
        <dbReference type="EMBL" id="MDA3733015.1"/>
    </source>
</evidence>
<dbReference type="RefSeq" id="WP_271012952.1">
    <property type="nucleotide sequence ID" value="NZ_JAQIFT010000058.1"/>
</dbReference>
<accession>A0AA42DPW5</accession>
<evidence type="ECO:0000256" key="3">
    <source>
        <dbReference type="ARBA" id="ARBA00022692"/>
    </source>
</evidence>
<feature type="transmembrane region" description="Helical" evidence="6">
    <location>
        <begin position="461"/>
        <end position="484"/>
    </location>
</feature>
<feature type="transmembrane region" description="Helical" evidence="6">
    <location>
        <begin position="65"/>
        <end position="83"/>
    </location>
</feature>
<feature type="transmembrane region" description="Helical" evidence="6">
    <location>
        <begin position="181"/>
        <end position="203"/>
    </location>
</feature>
<name>A0AA42DPW5_9FIRM</name>
<keyword evidence="2" id="KW-0813">Transport</keyword>
<evidence type="ECO:0000256" key="1">
    <source>
        <dbReference type="ARBA" id="ARBA00004141"/>
    </source>
</evidence>
<evidence type="ECO:0000256" key="5">
    <source>
        <dbReference type="ARBA" id="ARBA00023136"/>
    </source>
</evidence>
<reference evidence="8" key="1">
    <citation type="journal article" date="2023" name="Int. J. Syst. Evol. Microbiol.">
        <title>&lt;i&gt;Holtiella tumoricola&lt;/i&gt; gen. nov. sp. nov., isolated from a human clinical sample.</title>
        <authorList>
            <person name="Allen-Vercoe E."/>
            <person name="Daigneault M.C."/>
            <person name="Vancuren S.J."/>
            <person name="Cochrane K."/>
            <person name="O'Neal L.L."/>
            <person name="Sankaranarayanan K."/>
            <person name="Lawson P.A."/>
        </authorList>
    </citation>
    <scope>NUCLEOTIDE SEQUENCE</scope>
    <source>
        <strain evidence="8">CC70A</strain>
    </source>
</reference>
<feature type="transmembrane region" description="Helical" evidence="6">
    <location>
        <begin position="381"/>
        <end position="414"/>
    </location>
</feature>
<keyword evidence="3 6" id="KW-0812">Transmembrane</keyword>
<feature type="transmembrane region" description="Helical" evidence="6">
    <location>
        <begin position="223"/>
        <end position="246"/>
    </location>
</feature>
<dbReference type="PANTHER" id="PTHR10283:SF125">
    <property type="entry name" value="MG(2+)_CITRATE COMPLEX SECONDARY TRANSPORTER"/>
    <property type="match status" value="1"/>
</dbReference>
<feature type="transmembrane region" description="Helical" evidence="6">
    <location>
        <begin position="134"/>
        <end position="160"/>
    </location>
</feature>
<feature type="transmembrane region" description="Helical" evidence="6">
    <location>
        <begin position="275"/>
        <end position="293"/>
    </location>
</feature>
<dbReference type="AlphaFoldDB" id="A0AA42DPW5"/>
<keyword evidence="9" id="KW-1185">Reference proteome</keyword>
<dbReference type="PANTHER" id="PTHR10283">
    <property type="entry name" value="SOLUTE CARRIER FAMILY 13 MEMBER"/>
    <property type="match status" value="1"/>
</dbReference>
<feature type="transmembrane region" description="Helical" evidence="6">
    <location>
        <begin position="95"/>
        <end position="114"/>
    </location>
</feature>
<dbReference type="InterPro" id="IPR004680">
    <property type="entry name" value="Cit_transptr-like_dom"/>
</dbReference>
<dbReference type="GO" id="GO:0022857">
    <property type="term" value="F:transmembrane transporter activity"/>
    <property type="evidence" value="ECO:0007669"/>
    <property type="project" value="TreeGrafter"/>
</dbReference>
<feature type="domain" description="Citrate transporter-like" evidence="7">
    <location>
        <begin position="56"/>
        <end position="293"/>
    </location>
</feature>
<keyword evidence="4 6" id="KW-1133">Transmembrane helix</keyword>
<dbReference type="GO" id="GO:0005886">
    <property type="term" value="C:plasma membrane"/>
    <property type="evidence" value="ECO:0007669"/>
    <property type="project" value="TreeGrafter"/>
</dbReference>
<feature type="transmembrane region" description="Helical" evidence="6">
    <location>
        <begin position="426"/>
        <end position="449"/>
    </location>
</feature>
<comment type="subcellular location">
    <subcellularLocation>
        <location evidence="1">Membrane</location>
        <topology evidence="1">Multi-pass membrane protein</topology>
    </subcellularLocation>
</comment>
<comment type="caution">
    <text evidence="8">The sequence shown here is derived from an EMBL/GenBank/DDBJ whole genome shotgun (WGS) entry which is preliminary data.</text>
</comment>
<gene>
    <name evidence="8" type="ORF">PBV87_16185</name>
</gene>
<evidence type="ECO:0000259" key="7">
    <source>
        <dbReference type="Pfam" id="PF03600"/>
    </source>
</evidence>
<evidence type="ECO:0000256" key="6">
    <source>
        <dbReference type="SAM" id="Phobius"/>
    </source>
</evidence>
<sequence>MKSSSSNVTKSINSSRSHYIHCLIGFALMFIFWVIPPINCITPLGMRVVGILLCTLYLWTTVDTIWPSFVGILFLGISGFAPMNSVITTTFGNPLAILLMYVIILTGAISEEGICEYVSRWFVTRKIINGRPWMFSLMLLLGVYLLATLTMATATIFMFWPILYSLFQVLDLKKEDKYTTLMLISVVMVATLSFASTPFKSILPGLLNSFKEVTGSNIEYLPYMFVGTCISLVSILGIILLMKYVFKPDVSKLKNIHTDMFNQNPLPPMNTRQKVLIGLVGIFILWMLVPSLLPEGPIRTFLNSTQNASPILCIALGGFLKIDGRPLIPFAKITSKYMSWPVFLMVASSNSILNALTSEQTGVTPFLQSALMPIFEGKSVLAFTVLIMVICIIITNLCNNIVVGMLFIPIINIFASQNSISPIPMGIIMLFVVCLALVTPASSALGAALHSNQEWLQVKDIYKYTIIMSLLTLIVAFVVGLPLLNLIF</sequence>
<proteinExistence type="predicted"/>
<dbReference type="Proteomes" id="UP001169242">
    <property type="component" value="Unassembled WGS sequence"/>
</dbReference>
<feature type="transmembrane region" description="Helical" evidence="6">
    <location>
        <begin position="18"/>
        <end position="35"/>
    </location>
</feature>
<dbReference type="EMBL" id="JAQIFT010000058">
    <property type="protein sequence ID" value="MDA3733015.1"/>
    <property type="molecule type" value="Genomic_DNA"/>
</dbReference>
<evidence type="ECO:0000256" key="2">
    <source>
        <dbReference type="ARBA" id="ARBA00022448"/>
    </source>
</evidence>
<protein>
    <submittedName>
        <fullName evidence="8">SLC13 family permease</fullName>
    </submittedName>
</protein>
<dbReference type="Pfam" id="PF03600">
    <property type="entry name" value="CitMHS"/>
    <property type="match status" value="1"/>
</dbReference>